<gene>
    <name evidence="12" type="ORF">WICANDRAFT_42876</name>
</gene>
<evidence type="ECO:0000256" key="6">
    <source>
        <dbReference type="ARBA" id="ARBA00022989"/>
    </source>
</evidence>
<keyword evidence="8 11" id="KW-0472">Membrane</keyword>
<dbReference type="Proteomes" id="UP000094112">
    <property type="component" value="Unassembled WGS sequence"/>
</dbReference>
<reference evidence="12 13" key="1">
    <citation type="journal article" date="2016" name="Proc. Natl. Acad. Sci. U.S.A.">
        <title>Comparative genomics of biotechnologically important yeasts.</title>
        <authorList>
            <person name="Riley R."/>
            <person name="Haridas S."/>
            <person name="Wolfe K.H."/>
            <person name="Lopes M.R."/>
            <person name="Hittinger C.T."/>
            <person name="Goeker M."/>
            <person name="Salamov A.A."/>
            <person name="Wisecaver J.H."/>
            <person name="Long T.M."/>
            <person name="Calvey C.H."/>
            <person name="Aerts A.L."/>
            <person name="Barry K.W."/>
            <person name="Choi C."/>
            <person name="Clum A."/>
            <person name="Coughlan A.Y."/>
            <person name="Deshpande S."/>
            <person name="Douglass A.P."/>
            <person name="Hanson S.J."/>
            <person name="Klenk H.-P."/>
            <person name="LaButti K.M."/>
            <person name="Lapidus A."/>
            <person name="Lindquist E.A."/>
            <person name="Lipzen A.M."/>
            <person name="Meier-Kolthoff J.P."/>
            <person name="Ohm R.A."/>
            <person name="Otillar R.P."/>
            <person name="Pangilinan J.L."/>
            <person name="Peng Y."/>
            <person name="Rokas A."/>
            <person name="Rosa C.A."/>
            <person name="Scheuner C."/>
            <person name="Sibirny A.A."/>
            <person name="Slot J.C."/>
            <person name="Stielow J.B."/>
            <person name="Sun H."/>
            <person name="Kurtzman C.P."/>
            <person name="Blackwell M."/>
            <person name="Grigoriev I.V."/>
            <person name="Jeffries T.W."/>
        </authorList>
    </citation>
    <scope>NUCLEOTIDE SEQUENCE [LARGE SCALE GENOMIC DNA]</scope>
    <source>
        <strain evidence="13">ATCC 58044 / CBS 1984 / NCYC 433 / NRRL Y-366-8</strain>
    </source>
</reference>
<evidence type="ECO:0000256" key="4">
    <source>
        <dbReference type="ARBA" id="ARBA00022792"/>
    </source>
</evidence>
<accession>A0A1E3P4T4</accession>
<dbReference type="EMBL" id="KV454210">
    <property type="protein sequence ID" value="ODQ60290.1"/>
    <property type="molecule type" value="Genomic_DNA"/>
</dbReference>
<dbReference type="AlphaFoldDB" id="A0A1E3P4T4"/>
<dbReference type="GO" id="GO:0006873">
    <property type="term" value="P:intracellular monoatomic ion homeostasis"/>
    <property type="evidence" value="ECO:0007669"/>
    <property type="project" value="EnsemblFungi"/>
</dbReference>
<dbReference type="STRING" id="683960.A0A1E3P4T4"/>
<name>A0A1E3P4T4_WICAA</name>
<evidence type="ECO:0000256" key="8">
    <source>
        <dbReference type="ARBA" id="ARBA00023136"/>
    </source>
</evidence>
<dbReference type="RefSeq" id="XP_019039497.1">
    <property type="nucleotide sequence ID" value="XM_019182573.1"/>
</dbReference>
<keyword evidence="7" id="KW-0496">Mitochondrion</keyword>
<proteinExistence type="inferred from homology"/>
<evidence type="ECO:0000256" key="9">
    <source>
        <dbReference type="ARBA" id="ARBA00025191"/>
    </source>
</evidence>
<evidence type="ECO:0000256" key="11">
    <source>
        <dbReference type="SAM" id="Phobius"/>
    </source>
</evidence>
<dbReference type="GeneID" id="30199819"/>
<keyword evidence="13" id="KW-1185">Reference proteome</keyword>
<dbReference type="Pfam" id="PF08118">
    <property type="entry name" value="MDM31_MDM32"/>
    <property type="match status" value="2"/>
</dbReference>
<keyword evidence="5" id="KW-0809">Transit peptide</keyword>
<evidence type="ECO:0000256" key="2">
    <source>
        <dbReference type="ARBA" id="ARBA00005687"/>
    </source>
</evidence>
<evidence type="ECO:0000313" key="12">
    <source>
        <dbReference type="EMBL" id="ODQ60290.1"/>
    </source>
</evidence>
<dbReference type="GO" id="GO:0000001">
    <property type="term" value="P:mitochondrion inheritance"/>
    <property type="evidence" value="ECO:0007669"/>
    <property type="project" value="EnsemblFungi"/>
</dbReference>
<dbReference type="PANTHER" id="PTHR31068">
    <property type="entry name" value="MITOCHONDRIAL DISTRIBUTION AND MORPHOLOGY PROTEIN 31"/>
    <property type="match status" value="1"/>
</dbReference>
<comment type="similarity">
    <text evidence="2">Belongs to the MDM31/MDM32 family.</text>
</comment>
<sequence length="554" mass="63681">MPLINPFQPISRLSLSSRSLFSPLFKVVAARNPWNLHQHRDHSLLHHNLNTIVSNPSKSLIRYRQIHSINPIWRDSKALTNYEAPKLPATINQHNVAVGSTIAGGKVATTITKETLLSQANNPWERFAIRSKWFLIKGYRPFNIDEISAFFSWFILSHIIWVILGTTTFFSLLFYGLNSLFAKELVGKLTGKFISWLNPSFDIKFEDAVVPEWKDGMIDFKKVKITTVDDKGLKLDLKADHIKLTLSFKKYYHIKGMIENVEIHGLTGTIDRRDMNSNESEVDWFTNKNYELGNLKILDSFLKIYPKNGEKPLEFAIYNCELPKVRIQWLLVDFFNASTITGSVNNSLYTIHKRQHKYAYVSDIEDDLNPWKRITRLKLDPIDIDALGLNGTQFNWLVDGKADITADIMQPVIEDDEITSSKYIVVDFKIQFNDLKAKIPTEEPAFSNGEKLISMEDLKPIISYVNNKRTESFETSSPNILPPLNFRVVKKLDDLENVSTLSECKLLDLISTEIYIDWLKHVHEYEIEQRNKRIAMWSKTVASQLLVVGIGAMA</sequence>
<dbReference type="PANTHER" id="PTHR31068:SF1">
    <property type="entry name" value="MITOCHONDRIAL DISTRIBUTION AND MORPHOLOGY PROTEIN 32"/>
    <property type="match status" value="1"/>
</dbReference>
<keyword evidence="6 11" id="KW-1133">Transmembrane helix</keyword>
<comment type="function">
    <text evidence="9">Involved in the organization of the mitochondrial membranes and the global structure of the mitochondria. Also required for mitochondrial distribution and mobility as well as for the maintenance of mitochondrial DNA nucleoids structures.</text>
</comment>
<evidence type="ECO:0000256" key="7">
    <source>
        <dbReference type="ARBA" id="ARBA00023128"/>
    </source>
</evidence>
<evidence type="ECO:0000256" key="3">
    <source>
        <dbReference type="ARBA" id="ARBA00022692"/>
    </source>
</evidence>
<organism evidence="12 13">
    <name type="scientific">Wickerhamomyces anomalus (strain ATCC 58044 / CBS 1984 / NCYC 433 / NRRL Y-366-8)</name>
    <name type="common">Yeast</name>
    <name type="synonym">Hansenula anomala</name>
    <dbReference type="NCBI Taxonomy" id="683960"/>
    <lineage>
        <taxon>Eukaryota</taxon>
        <taxon>Fungi</taxon>
        <taxon>Dikarya</taxon>
        <taxon>Ascomycota</taxon>
        <taxon>Saccharomycotina</taxon>
        <taxon>Saccharomycetes</taxon>
        <taxon>Phaffomycetales</taxon>
        <taxon>Wickerhamomycetaceae</taxon>
        <taxon>Wickerhamomyces</taxon>
    </lineage>
</organism>
<dbReference type="GO" id="GO:0005743">
    <property type="term" value="C:mitochondrial inner membrane"/>
    <property type="evidence" value="ECO:0007669"/>
    <property type="project" value="UniProtKB-SubCell"/>
</dbReference>
<protein>
    <recommendedName>
        <fullName evidence="10">Mitochondrial distribution and morphology protein 32</fullName>
    </recommendedName>
</protein>
<dbReference type="OrthoDB" id="17678at2759"/>
<comment type="subcellular location">
    <subcellularLocation>
        <location evidence="1">Mitochondrion inner membrane</location>
        <topology evidence="1">Multi-pass membrane protein</topology>
    </subcellularLocation>
</comment>
<evidence type="ECO:0000256" key="10">
    <source>
        <dbReference type="ARBA" id="ARBA00040573"/>
    </source>
</evidence>
<dbReference type="InterPro" id="IPR012571">
    <property type="entry name" value="Mdm31/Mdm32"/>
</dbReference>
<evidence type="ECO:0000313" key="13">
    <source>
        <dbReference type="Proteomes" id="UP000094112"/>
    </source>
</evidence>
<evidence type="ECO:0000256" key="5">
    <source>
        <dbReference type="ARBA" id="ARBA00022946"/>
    </source>
</evidence>
<keyword evidence="3 11" id="KW-0812">Transmembrane</keyword>
<keyword evidence="4" id="KW-0999">Mitochondrion inner membrane</keyword>
<evidence type="ECO:0000256" key="1">
    <source>
        <dbReference type="ARBA" id="ARBA00004448"/>
    </source>
</evidence>
<dbReference type="GO" id="GO:0007005">
    <property type="term" value="P:mitochondrion organization"/>
    <property type="evidence" value="ECO:0007669"/>
    <property type="project" value="EnsemblFungi"/>
</dbReference>
<feature type="transmembrane region" description="Helical" evidence="11">
    <location>
        <begin position="150"/>
        <end position="175"/>
    </location>
</feature>